<gene>
    <name evidence="1" type="ORF">LCGC14_2247700</name>
</gene>
<protein>
    <submittedName>
        <fullName evidence="1">Uncharacterized protein</fullName>
    </submittedName>
</protein>
<comment type="caution">
    <text evidence="1">The sequence shown here is derived from an EMBL/GenBank/DDBJ whole genome shotgun (WGS) entry which is preliminary data.</text>
</comment>
<name>A0A0F9DQY7_9ZZZZ</name>
<reference evidence="1" key="1">
    <citation type="journal article" date="2015" name="Nature">
        <title>Complex archaea that bridge the gap between prokaryotes and eukaryotes.</title>
        <authorList>
            <person name="Spang A."/>
            <person name="Saw J.H."/>
            <person name="Jorgensen S.L."/>
            <person name="Zaremba-Niedzwiedzka K."/>
            <person name="Martijn J."/>
            <person name="Lind A.E."/>
            <person name="van Eijk R."/>
            <person name="Schleper C."/>
            <person name="Guy L."/>
            <person name="Ettema T.J."/>
        </authorList>
    </citation>
    <scope>NUCLEOTIDE SEQUENCE</scope>
</reference>
<accession>A0A0F9DQY7</accession>
<evidence type="ECO:0000313" key="1">
    <source>
        <dbReference type="EMBL" id="KKL56206.1"/>
    </source>
</evidence>
<dbReference type="EMBL" id="LAZR01030572">
    <property type="protein sequence ID" value="KKL56206.1"/>
    <property type="molecule type" value="Genomic_DNA"/>
</dbReference>
<sequence>MKMKERIKKLEALRDKIAYLTYRQTVEGTCDDNCGEKLENKILGFITEARLIGSIEHKDRRKYCKNCGSVLGENIDGKPICICEVWLGMRRR</sequence>
<dbReference type="AlphaFoldDB" id="A0A0F9DQY7"/>
<proteinExistence type="predicted"/>
<organism evidence="1">
    <name type="scientific">marine sediment metagenome</name>
    <dbReference type="NCBI Taxonomy" id="412755"/>
    <lineage>
        <taxon>unclassified sequences</taxon>
        <taxon>metagenomes</taxon>
        <taxon>ecological metagenomes</taxon>
    </lineage>
</organism>